<evidence type="ECO:0000256" key="2">
    <source>
        <dbReference type="SAM" id="Phobius"/>
    </source>
</evidence>
<organism evidence="4 5">
    <name type="scientific">Schizothecium vesticola</name>
    <dbReference type="NCBI Taxonomy" id="314040"/>
    <lineage>
        <taxon>Eukaryota</taxon>
        <taxon>Fungi</taxon>
        <taxon>Dikarya</taxon>
        <taxon>Ascomycota</taxon>
        <taxon>Pezizomycotina</taxon>
        <taxon>Sordariomycetes</taxon>
        <taxon>Sordariomycetidae</taxon>
        <taxon>Sordariales</taxon>
        <taxon>Schizotheciaceae</taxon>
        <taxon>Schizothecium</taxon>
    </lineage>
</organism>
<keyword evidence="2" id="KW-0472">Membrane</keyword>
<proteinExistence type="predicted"/>
<accession>A0AA40K0Q6</accession>
<feature type="chain" id="PRO_5041227133" description="Acid protease" evidence="3">
    <location>
        <begin position="23"/>
        <end position="516"/>
    </location>
</feature>
<dbReference type="Proteomes" id="UP001172155">
    <property type="component" value="Unassembled WGS sequence"/>
</dbReference>
<keyword evidence="2" id="KW-0812">Transmembrane</keyword>
<evidence type="ECO:0000256" key="3">
    <source>
        <dbReference type="SAM" id="SignalP"/>
    </source>
</evidence>
<keyword evidence="5" id="KW-1185">Reference proteome</keyword>
<name>A0AA40K0Q6_9PEZI</name>
<evidence type="ECO:0000313" key="5">
    <source>
        <dbReference type="Proteomes" id="UP001172155"/>
    </source>
</evidence>
<dbReference type="AlphaFoldDB" id="A0AA40K0Q6"/>
<sequence length="516" mass="55640">MTGLFYLFCGALLVAIASSTSCDLPPIFVTFGACNVSTPGRDGTAYSYGVLLAVNQAQICATPSTFVTSPLLEHEDVCSEQNRIGMTAAQCRSRRGNYVTKEDAEIVSAEGLAQQSTNMKFLPPIDKSTRAPIQLQLGTTVSVHSGFITSGDQHANSHFPLNEDSVVLAEMKRSNQIASSEFGLDVGSQSVFSPRNGRLVMGGLQPAMIKGPRWEFKIDRSKPDINSRACALKVDIRHVHIGIGGRDVELIAPDSDTRVCIEIYDRLMRLPSTVLRALKDELRNEGAKEAVAQEGKPEGRFGGILDTEPGLLYETAGARANLSDLVQSMQITIRGGLVGGKEADLTVDLGNEDVVQPLVGLNENGVPTVNASLEKLMVYHQRGIGDAAVLGRAFLEKLYLHVDYDNNVFYLGHIDVGGQSQLAVSSRSCNGGTKSVNSLAWLIVLTVLLALVVSALLALAWYLFRKQRAQLKMLQAEVQSTRERLLPLLERPSSDLDGDGRGGTMPVMGPSRAAGR</sequence>
<evidence type="ECO:0008006" key="6">
    <source>
        <dbReference type="Google" id="ProtNLM"/>
    </source>
</evidence>
<dbReference type="Gene3D" id="2.40.70.10">
    <property type="entry name" value="Acid Proteases"/>
    <property type="match status" value="1"/>
</dbReference>
<dbReference type="EMBL" id="JAUKUD010000006">
    <property type="protein sequence ID" value="KAK0741362.1"/>
    <property type="molecule type" value="Genomic_DNA"/>
</dbReference>
<reference evidence="4" key="1">
    <citation type="submission" date="2023-06" db="EMBL/GenBank/DDBJ databases">
        <title>Genome-scale phylogeny and comparative genomics of the fungal order Sordariales.</title>
        <authorList>
            <consortium name="Lawrence Berkeley National Laboratory"/>
            <person name="Hensen N."/>
            <person name="Bonometti L."/>
            <person name="Westerberg I."/>
            <person name="Brannstrom I.O."/>
            <person name="Guillou S."/>
            <person name="Cros-Aarteil S."/>
            <person name="Calhoun S."/>
            <person name="Haridas S."/>
            <person name="Kuo A."/>
            <person name="Mondo S."/>
            <person name="Pangilinan J."/>
            <person name="Riley R."/>
            <person name="LaButti K."/>
            <person name="Andreopoulos B."/>
            <person name="Lipzen A."/>
            <person name="Chen C."/>
            <person name="Yanf M."/>
            <person name="Daum C."/>
            <person name="Ng V."/>
            <person name="Clum A."/>
            <person name="Steindorff A."/>
            <person name="Ohm R."/>
            <person name="Martin F."/>
            <person name="Silar P."/>
            <person name="Natvig D."/>
            <person name="Lalanne C."/>
            <person name="Gautier V."/>
            <person name="Ament-velasquez S.L."/>
            <person name="Kruys A."/>
            <person name="Hutchinson M.I."/>
            <person name="Powell A.J."/>
            <person name="Barry K."/>
            <person name="Miller A.N."/>
            <person name="Grigoriev I.V."/>
            <person name="Debuchy R."/>
            <person name="Gladieux P."/>
            <person name="Thoren M.H."/>
            <person name="Johannesson H."/>
        </authorList>
    </citation>
    <scope>NUCLEOTIDE SEQUENCE</scope>
    <source>
        <strain evidence="4">SMH3187-1</strain>
    </source>
</reference>
<dbReference type="InterPro" id="IPR021109">
    <property type="entry name" value="Peptidase_aspartic_dom_sf"/>
</dbReference>
<gene>
    <name evidence="4" type="ORF">B0T18DRAFT_419979</name>
</gene>
<evidence type="ECO:0000256" key="1">
    <source>
        <dbReference type="SAM" id="MobiDB-lite"/>
    </source>
</evidence>
<dbReference type="SUPFAM" id="SSF50630">
    <property type="entry name" value="Acid proteases"/>
    <property type="match status" value="1"/>
</dbReference>
<protein>
    <recommendedName>
        <fullName evidence="6">Acid protease</fullName>
    </recommendedName>
</protein>
<evidence type="ECO:0000313" key="4">
    <source>
        <dbReference type="EMBL" id="KAK0741362.1"/>
    </source>
</evidence>
<comment type="caution">
    <text evidence="4">The sequence shown here is derived from an EMBL/GenBank/DDBJ whole genome shotgun (WGS) entry which is preliminary data.</text>
</comment>
<keyword evidence="2" id="KW-1133">Transmembrane helix</keyword>
<feature type="signal peptide" evidence="3">
    <location>
        <begin position="1"/>
        <end position="22"/>
    </location>
</feature>
<feature type="region of interest" description="Disordered" evidence="1">
    <location>
        <begin position="491"/>
        <end position="516"/>
    </location>
</feature>
<feature type="transmembrane region" description="Helical" evidence="2">
    <location>
        <begin position="439"/>
        <end position="464"/>
    </location>
</feature>
<keyword evidence="3" id="KW-0732">Signal</keyword>